<organism evidence="18 19">
    <name type="scientific">Saliniradius amylolyticus</name>
    <dbReference type="NCBI Taxonomy" id="2183582"/>
    <lineage>
        <taxon>Bacteria</taxon>
        <taxon>Pseudomonadati</taxon>
        <taxon>Pseudomonadota</taxon>
        <taxon>Gammaproteobacteria</taxon>
        <taxon>Alteromonadales</taxon>
        <taxon>Alteromonadaceae</taxon>
        <taxon>Saliniradius</taxon>
    </lineage>
</organism>
<evidence type="ECO:0000313" key="19">
    <source>
        <dbReference type="Proteomes" id="UP000245728"/>
    </source>
</evidence>
<keyword evidence="7 16" id="KW-0812">Transmembrane</keyword>
<evidence type="ECO:0000256" key="16">
    <source>
        <dbReference type="HAMAP-Rule" id="MF_00426"/>
    </source>
</evidence>
<keyword evidence="14 16" id="KW-0472">Membrane</keyword>
<dbReference type="NCBIfam" id="NF003756">
    <property type="entry name" value="PRK05349.1"/>
    <property type="match status" value="1"/>
</dbReference>
<evidence type="ECO:0000256" key="11">
    <source>
        <dbReference type="ARBA" id="ARBA00023053"/>
    </source>
</evidence>
<reference evidence="18 19" key="1">
    <citation type="submission" date="2018-05" db="EMBL/GenBank/DDBJ databases">
        <title>Salinimonas sp. HMF8227 Genome sequencing and assembly.</title>
        <authorList>
            <person name="Kang H."/>
            <person name="Kang J."/>
            <person name="Cha I."/>
            <person name="Kim H."/>
            <person name="Joh K."/>
        </authorList>
    </citation>
    <scope>NUCLEOTIDE SEQUENCE [LARGE SCALE GENOMIC DNA]</scope>
    <source>
        <strain evidence="18 19">HMF8227</strain>
    </source>
</reference>
<dbReference type="InterPro" id="IPR010966">
    <property type="entry name" value="NqrB"/>
</dbReference>
<gene>
    <name evidence="16 18" type="primary">nqrB</name>
    <name evidence="18" type="ORF">HMF8227_00460</name>
</gene>
<keyword evidence="2 16" id="KW-1003">Cell membrane</keyword>
<feature type="transmembrane region" description="Helical" evidence="16">
    <location>
        <begin position="116"/>
        <end position="141"/>
    </location>
</feature>
<comment type="function">
    <text evidence="16">NQR complex catalyzes the reduction of ubiquinone-1 to ubiquinol by two successive reactions, coupled with the transport of Na(+) ions from the cytoplasm to the periplasm. NqrA to NqrE are probably involved in the second step, the conversion of ubisemiquinone to ubiquinol.</text>
</comment>
<feature type="transmembrane region" description="Helical" evidence="16">
    <location>
        <begin position="258"/>
        <end position="280"/>
    </location>
</feature>
<keyword evidence="18" id="KW-0560">Oxidoreductase</keyword>
<dbReference type="EC" id="7.2.1.1" evidence="16"/>
<dbReference type="GO" id="GO:0022904">
    <property type="term" value="P:respiratory electron transport chain"/>
    <property type="evidence" value="ECO:0007669"/>
    <property type="project" value="InterPro"/>
</dbReference>
<dbReference type="GO" id="GO:0006814">
    <property type="term" value="P:sodium ion transport"/>
    <property type="evidence" value="ECO:0007669"/>
    <property type="project" value="UniProtKB-UniRule"/>
</dbReference>
<sequence>MSLKNYLEKIEPNFEPGGKHEKWYALYEAVATIFYTPGKVNQNTTHVRDSIDLKRIMIMVWMATFPAMFYGMYNVGAQAHEAIMTGAGTLPDMWQAALFTALGGELGTEATSGWAMFGYGACFFLPIYAVTFIVGGFWEVLFASVRKHEVNEGFFVTSVLFALILPATIPLWQVALGISFGVVIAKEVFGGTGRNFLNPALSGRAFLYFAYPAQISGDQIWTAVDGFSGATALGKAALGQINDWSLNQAWWDAFFGNIQGSVGEVSTLMLLIGGVFIMYMRIASWRIVLGTFLGMAAFATLLNLIGSETNPMFAMPWYWHLVTGGFAFGMLFMATDPVSASFTNQGKWAYGILIGFMCVMIRVLNPAFPEGMMLAILFANLWAPLFDYFVAQKNIKRRMARVS</sequence>
<dbReference type="HAMAP" id="MF_00426">
    <property type="entry name" value="NqrB"/>
    <property type="match status" value="1"/>
</dbReference>
<evidence type="ECO:0000256" key="14">
    <source>
        <dbReference type="ARBA" id="ARBA00023136"/>
    </source>
</evidence>
<comment type="subunit">
    <text evidence="16">Composed of six subunits; NqrA, NqrB, NqrC, NqrD, NqrE and NqrF.</text>
</comment>
<feature type="modified residue" description="FMN phosphoryl threonine" evidence="16 17">
    <location>
        <position position="231"/>
    </location>
</feature>
<comment type="subcellular location">
    <subcellularLocation>
        <location evidence="16">Cell membrane</location>
        <topology evidence="16">Multi-pass membrane protein</topology>
    </subcellularLocation>
</comment>
<feature type="transmembrane region" description="Helical" evidence="16">
    <location>
        <begin position="153"/>
        <end position="172"/>
    </location>
</feature>
<keyword evidence="5 16" id="KW-0285">Flavoprotein</keyword>
<keyword evidence="1 16" id="KW-0813">Transport</keyword>
<comment type="catalytic activity">
    <reaction evidence="16">
        <text>a ubiquinone + n Na(+)(in) + NADH + H(+) = a ubiquinol + n Na(+)(out) + NAD(+)</text>
        <dbReference type="Rhea" id="RHEA:47748"/>
        <dbReference type="Rhea" id="RHEA-COMP:9565"/>
        <dbReference type="Rhea" id="RHEA-COMP:9566"/>
        <dbReference type="ChEBI" id="CHEBI:15378"/>
        <dbReference type="ChEBI" id="CHEBI:16389"/>
        <dbReference type="ChEBI" id="CHEBI:17976"/>
        <dbReference type="ChEBI" id="CHEBI:29101"/>
        <dbReference type="ChEBI" id="CHEBI:57540"/>
        <dbReference type="ChEBI" id="CHEBI:57945"/>
        <dbReference type="EC" id="7.2.1.1"/>
    </reaction>
</comment>
<feature type="transmembrane region" description="Helical" evidence="16">
    <location>
        <begin position="347"/>
        <end position="365"/>
    </location>
</feature>
<dbReference type="GO" id="GO:0055085">
    <property type="term" value="P:transmembrane transport"/>
    <property type="evidence" value="ECO:0007669"/>
    <property type="project" value="InterPro"/>
</dbReference>
<evidence type="ECO:0000256" key="13">
    <source>
        <dbReference type="ARBA" id="ARBA00023075"/>
    </source>
</evidence>
<dbReference type="OrthoDB" id="9776359at2"/>
<evidence type="ECO:0000256" key="1">
    <source>
        <dbReference type="ARBA" id="ARBA00022448"/>
    </source>
</evidence>
<feature type="transmembrane region" description="Helical" evidence="16">
    <location>
        <begin position="371"/>
        <end position="391"/>
    </location>
</feature>
<evidence type="ECO:0000256" key="17">
    <source>
        <dbReference type="PIRSR" id="PIRSR016055-50"/>
    </source>
</evidence>
<evidence type="ECO:0000256" key="2">
    <source>
        <dbReference type="ARBA" id="ARBA00022475"/>
    </source>
</evidence>
<evidence type="ECO:0000313" key="18">
    <source>
        <dbReference type="EMBL" id="AWL10956.1"/>
    </source>
</evidence>
<dbReference type="GO" id="GO:0010181">
    <property type="term" value="F:FMN binding"/>
    <property type="evidence" value="ECO:0007669"/>
    <property type="project" value="InterPro"/>
</dbReference>
<evidence type="ECO:0000256" key="7">
    <source>
        <dbReference type="ARBA" id="ARBA00022692"/>
    </source>
</evidence>
<keyword evidence="10 16" id="KW-0520">NAD</keyword>
<keyword evidence="6 16" id="KW-0288">FMN</keyword>
<evidence type="ECO:0000256" key="9">
    <source>
        <dbReference type="ARBA" id="ARBA00022989"/>
    </source>
</evidence>
<dbReference type="InterPro" id="IPR004338">
    <property type="entry name" value="NqrB/RnfD"/>
</dbReference>
<feature type="transmembrane region" description="Helical" evidence="16">
    <location>
        <begin position="317"/>
        <end position="335"/>
    </location>
</feature>
<evidence type="ECO:0000256" key="6">
    <source>
        <dbReference type="ARBA" id="ARBA00022643"/>
    </source>
</evidence>
<keyword evidence="3" id="KW-0997">Cell inner membrane</keyword>
<feature type="transmembrane region" description="Helical" evidence="16">
    <location>
        <begin position="287"/>
        <end position="305"/>
    </location>
</feature>
<comment type="similarity">
    <text evidence="16">Belongs to the NqrB/RnfD family.</text>
</comment>
<dbReference type="PANTHER" id="PTHR30578">
    <property type="entry name" value="ELECTRON TRANSPORT COMPLEX PROTEIN RNFD"/>
    <property type="match status" value="1"/>
</dbReference>
<keyword evidence="13 16" id="KW-0830">Ubiquinone</keyword>
<dbReference type="GO" id="GO:0005886">
    <property type="term" value="C:plasma membrane"/>
    <property type="evidence" value="ECO:0007669"/>
    <property type="project" value="UniProtKB-SubCell"/>
</dbReference>
<dbReference type="GO" id="GO:0016655">
    <property type="term" value="F:oxidoreductase activity, acting on NAD(P)H, quinone or similar compound as acceptor"/>
    <property type="evidence" value="ECO:0007669"/>
    <property type="project" value="UniProtKB-UniRule"/>
</dbReference>
<dbReference type="RefSeq" id="WP_109338633.1">
    <property type="nucleotide sequence ID" value="NZ_CP029347.1"/>
</dbReference>
<evidence type="ECO:0000256" key="15">
    <source>
        <dbReference type="ARBA" id="ARBA00023201"/>
    </source>
</evidence>
<keyword evidence="12 16" id="KW-0406">Ion transport</keyword>
<evidence type="ECO:0000256" key="10">
    <source>
        <dbReference type="ARBA" id="ARBA00023027"/>
    </source>
</evidence>
<evidence type="ECO:0000256" key="5">
    <source>
        <dbReference type="ARBA" id="ARBA00022630"/>
    </source>
</evidence>
<evidence type="ECO:0000256" key="4">
    <source>
        <dbReference type="ARBA" id="ARBA00022553"/>
    </source>
</evidence>
<evidence type="ECO:0000256" key="12">
    <source>
        <dbReference type="ARBA" id="ARBA00023065"/>
    </source>
</evidence>
<dbReference type="Proteomes" id="UP000245728">
    <property type="component" value="Chromosome"/>
</dbReference>
<dbReference type="Pfam" id="PF03116">
    <property type="entry name" value="NQR2_RnfD_RnfE"/>
    <property type="match status" value="1"/>
</dbReference>
<keyword evidence="11 16" id="KW-0915">Sodium</keyword>
<comment type="cofactor">
    <cofactor evidence="16 17">
        <name>FMN</name>
        <dbReference type="ChEBI" id="CHEBI:58210"/>
    </cofactor>
</comment>
<keyword evidence="4 16" id="KW-0597">Phosphoprotein</keyword>
<keyword evidence="19" id="KW-1185">Reference proteome</keyword>
<keyword evidence="15 16" id="KW-0739">Sodium transport</keyword>
<proteinExistence type="inferred from homology"/>
<name>A0A2S2E001_9ALTE</name>
<evidence type="ECO:0000256" key="3">
    <source>
        <dbReference type="ARBA" id="ARBA00022519"/>
    </source>
</evidence>
<feature type="transmembrane region" description="Helical" evidence="16">
    <location>
        <begin position="56"/>
        <end position="73"/>
    </location>
</feature>
<dbReference type="NCBIfam" id="TIGR01937">
    <property type="entry name" value="nqrB"/>
    <property type="match status" value="1"/>
</dbReference>
<protein>
    <recommendedName>
        <fullName evidence="16">Na(+)-translocating NADH-quinone reductase subunit B</fullName>
        <shortName evidence="16">Na(+)-NQR subunit B</shortName>
        <shortName evidence="16">Na(+)-translocating NQR subunit B</shortName>
        <ecNumber evidence="16">7.2.1.1</ecNumber>
    </recommendedName>
    <alternativeName>
        <fullName evidence="16">NQR complex subunit B</fullName>
    </alternativeName>
    <alternativeName>
        <fullName evidence="16">NQR-1 subunit B</fullName>
    </alternativeName>
</protein>
<dbReference type="EMBL" id="CP029347">
    <property type="protein sequence ID" value="AWL10956.1"/>
    <property type="molecule type" value="Genomic_DNA"/>
</dbReference>
<dbReference type="PANTHER" id="PTHR30578:SF1">
    <property type="entry name" value="NA(+)-TRANSLOCATING NADH-QUINONE REDUCTASE SUBUNIT B"/>
    <property type="match status" value="1"/>
</dbReference>
<keyword evidence="8 16" id="KW-1278">Translocase</keyword>
<accession>A0A2S2E001</accession>
<dbReference type="PIRSF" id="PIRSF016055">
    <property type="entry name" value="NADH-UbQ_OxRdtase_B_su"/>
    <property type="match status" value="1"/>
</dbReference>
<dbReference type="AlphaFoldDB" id="A0A2S2E001"/>
<keyword evidence="9 16" id="KW-1133">Transmembrane helix</keyword>
<evidence type="ECO:0000256" key="8">
    <source>
        <dbReference type="ARBA" id="ARBA00022967"/>
    </source>
</evidence>
<dbReference type="KEGG" id="salh:HMF8227_00460"/>